<sequence length="50" mass="5439">MAAAAQVPKGDAAGAVGDVEENTSYEVIIMIRFIIGWCPRITDKEEWAKS</sequence>
<dbReference type="AlphaFoldDB" id="H0EJ78"/>
<dbReference type="Proteomes" id="UP000005446">
    <property type="component" value="Unassembled WGS sequence"/>
</dbReference>
<keyword evidence="2" id="KW-1185">Reference proteome</keyword>
<organism evidence="1 2">
    <name type="scientific">Glarea lozoyensis (strain ATCC 74030 / MF5533)</name>
    <dbReference type="NCBI Taxonomy" id="1104152"/>
    <lineage>
        <taxon>Eukaryota</taxon>
        <taxon>Fungi</taxon>
        <taxon>Dikarya</taxon>
        <taxon>Ascomycota</taxon>
        <taxon>Pezizomycotina</taxon>
        <taxon>Leotiomycetes</taxon>
        <taxon>Helotiales</taxon>
        <taxon>Helotiaceae</taxon>
        <taxon>Glarea</taxon>
    </lineage>
</organism>
<proteinExistence type="predicted"/>
<name>H0EJ78_GLAL7</name>
<reference evidence="1 2" key="1">
    <citation type="journal article" date="2012" name="Eukaryot. Cell">
        <title>Genome sequence of the fungus Glarea lozoyensis: the first genome sequence of a species from the Helotiaceae family.</title>
        <authorList>
            <person name="Youssar L."/>
            <person name="Gruening B.A."/>
            <person name="Erxleben A."/>
            <person name="Guenther S."/>
            <person name="Huettel W."/>
        </authorList>
    </citation>
    <scope>NUCLEOTIDE SEQUENCE [LARGE SCALE GENOMIC DNA]</scope>
    <source>
        <strain evidence="2">ATCC 74030 / MF5533</strain>
    </source>
</reference>
<evidence type="ECO:0000313" key="2">
    <source>
        <dbReference type="Proteomes" id="UP000005446"/>
    </source>
</evidence>
<comment type="caution">
    <text evidence="1">The sequence shown here is derived from an EMBL/GenBank/DDBJ whole genome shotgun (WGS) entry which is preliminary data.</text>
</comment>
<dbReference type="HOGENOM" id="CLU_3125203_0_0_1"/>
<dbReference type="EMBL" id="AGUE01000054">
    <property type="protein sequence ID" value="EHL01402.1"/>
    <property type="molecule type" value="Genomic_DNA"/>
</dbReference>
<accession>H0EJ78</accession>
<evidence type="ECO:0000313" key="1">
    <source>
        <dbReference type="EMBL" id="EHL01402.1"/>
    </source>
</evidence>
<dbReference type="InParanoid" id="H0EJ78"/>
<gene>
    <name evidence="1" type="ORF">M7I_2616</name>
</gene>
<protein>
    <submittedName>
        <fullName evidence="1">Uncharacterized protein</fullName>
    </submittedName>
</protein>